<dbReference type="KEGG" id="lgi:LOTGIDRAFT_175526"/>
<organism evidence="3 4">
    <name type="scientific">Lottia gigantea</name>
    <name type="common">Giant owl limpet</name>
    <dbReference type="NCBI Taxonomy" id="225164"/>
    <lineage>
        <taxon>Eukaryota</taxon>
        <taxon>Metazoa</taxon>
        <taxon>Spiralia</taxon>
        <taxon>Lophotrochozoa</taxon>
        <taxon>Mollusca</taxon>
        <taxon>Gastropoda</taxon>
        <taxon>Patellogastropoda</taxon>
        <taxon>Lottioidea</taxon>
        <taxon>Lottiidae</taxon>
        <taxon>Lottia</taxon>
    </lineage>
</organism>
<dbReference type="CTD" id="20243225"/>
<dbReference type="GeneID" id="20243225"/>
<dbReference type="RefSeq" id="XP_009055246.1">
    <property type="nucleotide sequence ID" value="XM_009056998.1"/>
</dbReference>
<dbReference type="PROSITE" id="PS50948">
    <property type="entry name" value="PAN"/>
    <property type="match status" value="1"/>
</dbReference>
<keyword evidence="1" id="KW-0732">Signal</keyword>
<feature type="chain" id="PRO_5004717280" description="Apple domain-containing protein" evidence="1">
    <location>
        <begin position="23"/>
        <end position="135"/>
    </location>
</feature>
<accession>V4BY76</accession>
<protein>
    <recommendedName>
        <fullName evidence="2">Apple domain-containing protein</fullName>
    </recommendedName>
</protein>
<evidence type="ECO:0000256" key="1">
    <source>
        <dbReference type="SAM" id="SignalP"/>
    </source>
</evidence>
<evidence type="ECO:0000313" key="4">
    <source>
        <dbReference type="Proteomes" id="UP000030746"/>
    </source>
</evidence>
<proteinExistence type="predicted"/>
<keyword evidence="4" id="KW-1185">Reference proteome</keyword>
<name>V4BY76_LOTGI</name>
<dbReference type="InterPro" id="IPR003609">
    <property type="entry name" value="Pan_app"/>
</dbReference>
<gene>
    <name evidence="3" type="ORF">LOTGIDRAFT_175526</name>
</gene>
<feature type="signal peptide" evidence="1">
    <location>
        <begin position="1"/>
        <end position="22"/>
    </location>
</feature>
<evidence type="ECO:0000313" key="3">
    <source>
        <dbReference type="EMBL" id="ESO94069.1"/>
    </source>
</evidence>
<feature type="domain" description="Apple" evidence="2">
    <location>
        <begin position="17"/>
        <end position="96"/>
    </location>
</feature>
<dbReference type="Proteomes" id="UP000030746">
    <property type="component" value="Unassembled WGS sequence"/>
</dbReference>
<dbReference type="AlphaFoldDB" id="V4BY76"/>
<dbReference type="EMBL" id="KB201882">
    <property type="protein sequence ID" value="ESO94069.1"/>
    <property type="molecule type" value="Genomic_DNA"/>
</dbReference>
<reference evidence="3 4" key="1">
    <citation type="journal article" date="2013" name="Nature">
        <title>Insights into bilaterian evolution from three spiralian genomes.</title>
        <authorList>
            <person name="Simakov O."/>
            <person name="Marletaz F."/>
            <person name="Cho S.J."/>
            <person name="Edsinger-Gonzales E."/>
            <person name="Havlak P."/>
            <person name="Hellsten U."/>
            <person name="Kuo D.H."/>
            <person name="Larsson T."/>
            <person name="Lv J."/>
            <person name="Arendt D."/>
            <person name="Savage R."/>
            <person name="Osoegawa K."/>
            <person name="de Jong P."/>
            <person name="Grimwood J."/>
            <person name="Chapman J.A."/>
            <person name="Shapiro H."/>
            <person name="Aerts A."/>
            <person name="Otillar R.P."/>
            <person name="Terry A.Y."/>
            <person name="Boore J.L."/>
            <person name="Grigoriev I.V."/>
            <person name="Lindberg D.R."/>
            <person name="Seaver E.C."/>
            <person name="Weisblat D.A."/>
            <person name="Putnam N.H."/>
            <person name="Rokhsar D.S."/>
        </authorList>
    </citation>
    <scope>NUCLEOTIDE SEQUENCE [LARGE SCALE GENOMIC DNA]</scope>
</reference>
<sequence length="135" mass="15130">MNTVMLLGIALKVLFNCNSVSAGCYLQYKSKEYPETSYTLSELTNITNSADCDTECNGRSSCTDSSFTSPSTCQLFQSPLIYYSYNEGVLQCEADCDARDSCVVYQFGSFRCFLFDEMLEGPFAGTESYSFYEQK</sequence>
<evidence type="ECO:0000259" key="2">
    <source>
        <dbReference type="PROSITE" id="PS50948"/>
    </source>
</evidence>
<dbReference type="HOGENOM" id="CLU_1888108_0_0_1"/>